<accession>A0A4U8YX90</accession>
<dbReference type="RefSeq" id="WP_134487616.1">
    <property type="nucleotide sequence ID" value="NZ_CP139089.1"/>
</dbReference>
<proteinExistence type="predicted"/>
<evidence type="ECO:0000313" key="1">
    <source>
        <dbReference type="EMBL" id="VFU07939.1"/>
    </source>
</evidence>
<evidence type="ECO:0000313" key="2">
    <source>
        <dbReference type="Proteomes" id="UP000294360"/>
    </source>
</evidence>
<name>A0A4U8YX90_METTU</name>
<protein>
    <submittedName>
        <fullName evidence="1">Uncharacterized protein</fullName>
    </submittedName>
</protein>
<organism evidence="1 2">
    <name type="scientific">Methylocella tundrae</name>
    <dbReference type="NCBI Taxonomy" id="227605"/>
    <lineage>
        <taxon>Bacteria</taxon>
        <taxon>Pseudomonadati</taxon>
        <taxon>Pseudomonadota</taxon>
        <taxon>Alphaproteobacteria</taxon>
        <taxon>Hyphomicrobiales</taxon>
        <taxon>Beijerinckiaceae</taxon>
        <taxon>Methylocella</taxon>
    </lineage>
</organism>
<sequence>MVRYIKTPIDRFNLMIMHWLSFDLSARITESLTGDEIAILIDERATRIVGKVRSTGYLLDQIAEIDNSP</sequence>
<dbReference type="AlphaFoldDB" id="A0A4U8YX90"/>
<gene>
    <name evidence="1" type="ORF">MTUNDRAET4_1046</name>
</gene>
<dbReference type="Proteomes" id="UP000294360">
    <property type="component" value="Chromosome"/>
</dbReference>
<reference evidence="1 2" key="1">
    <citation type="submission" date="2019-03" db="EMBL/GenBank/DDBJ databases">
        <authorList>
            <person name="Kox A.R. M."/>
        </authorList>
    </citation>
    <scope>NUCLEOTIDE SEQUENCE [LARGE SCALE GENOMIC DNA]</scope>
    <source>
        <strain evidence="1">MTUNDRAET4 annotated genome</strain>
    </source>
</reference>
<dbReference type="EMBL" id="LR536450">
    <property type="protein sequence ID" value="VFU07939.1"/>
    <property type="molecule type" value="Genomic_DNA"/>
</dbReference>
<dbReference type="KEGG" id="mtun:MTUNDRAET4_1046"/>